<evidence type="ECO:0000313" key="13">
    <source>
        <dbReference type="EMBL" id="QDM46423.1"/>
    </source>
</evidence>
<dbReference type="InterPro" id="IPR006483">
    <property type="entry name" value="CRISPR-assoc_Cas3_HD"/>
</dbReference>
<evidence type="ECO:0000256" key="3">
    <source>
        <dbReference type="ARBA" id="ARBA00022722"/>
    </source>
</evidence>
<dbReference type="PROSITE" id="PS51643">
    <property type="entry name" value="HD_CAS3"/>
    <property type="match status" value="1"/>
</dbReference>
<dbReference type="GO" id="GO:0004386">
    <property type="term" value="F:helicase activity"/>
    <property type="evidence" value="ECO:0007669"/>
    <property type="project" value="UniProtKB-KW"/>
</dbReference>
<dbReference type="InterPro" id="IPR027417">
    <property type="entry name" value="P-loop_NTPase"/>
</dbReference>
<evidence type="ECO:0000256" key="2">
    <source>
        <dbReference type="ARBA" id="ARBA00009046"/>
    </source>
</evidence>
<sequence length="826" mass="93566">MQSIAHIRISDEKVQTVERHLLEVKTLAEEYGKKLNIPHVTGLAGMLHDMGKYTEKFRTYILAAVSGAEDRLRRGDVDHSTAGGRLLYDRCHADAKAPYKVILAEVVGNAIISHHSYLHDFLDPDLESPYLRRVACKKLEEFDQSVEAFFTLVMSEQEFQGYVDQATAEVEQFLAGVPAKSLELKLMFLTKFVFSALIDADRTNTRWFEMGEPDEPERNTKELFSSYYERLMAQLHSFKKKKDAHTPIALLRSEMSELCERFAAKPSSIYTLSIPTGGGKTLASLRYALKHALTFDKKRIIYVVPFTTIIEQNAATVREILQDEVNILEHHSNVVEVEVEEDDEDQDGLALTARQKANLAKDNWDAPIIFTTMVQFLNVFFAHGSRNIRRLHNLCDAVIIFDEVQKVPTHCISLFNQALNFLKEYGGSSIVLCTATQPALQFVEQKLELAEDAEMISNLDEVIDAFKRVDLIDKATERAWSTEELACFVQDTIQEAGNILVILNTKSVVKSLYERLQAMREQHQFGEDEEIFLYHLSTSMCAAHRSAILETVRAHLEAEEKVICVSTQLIEAGVDVSFKCVIRSLAGLDSIAQAAGRCNRHGKDEIRNVYIIDHAEENLKHLKEIQIGKELTRTMLVDMKRDAKAHGGQLLSQQAMEFNFQKFYMRLEADLNNFVPKLRKNMTDLLYAGRYETDSYFQAYHRKKEEEQAKDTWLPLVLANSYGTAAKYFHVIDDYTRAVIVPYGGGAEVIADLNGSGTIDDLTRLLKRAQQFTVNLYEHDLRQLDRSGGLDSCLDGKVLVLKDGAYSEHFGVDLNSDSAMGFLGCF</sequence>
<reference evidence="12 15" key="2">
    <citation type="submission" date="2022-05" db="EMBL/GenBank/DDBJ databases">
        <title>Genome Sequencing of Bee-Associated Microbes.</title>
        <authorList>
            <person name="Dunlap C."/>
        </authorList>
    </citation>
    <scope>NUCLEOTIDE SEQUENCE [LARGE SCALE GENOMIC DNA]</scope>
    <source>
        <strain evidence="12 15">NRRL B-14613</strain>
    </source>
</reference>
<keyword evidence="3" id="KW-0540">Nuclease</keyword>
<dbReference type="Gene3D" id="3.40.50.300">
    <property type="entry name" value="P-loop containing nucleotide triphosphate hydrolases"/>
    <property type="match status" value="2"/>
</dbReference>
<name>A0AAP9DXU8_PANTH</name>
<dbReference type="CDD" id="cd09641">
    <property type="entry name" value="Cas3''_I"/>
    <property type="match status" value="1"/>
</dbReference>
<dbReference type="AlphaFoldDB" id="A0AAP9DXU8"/>
<dbReference type="GO" id="GO:0016887">
    <property type="term" value="F:ATP hydrolysis activity"/>
    <property type="evidence" value="ECO:0007669"/>
    <property type="project" value="TreeGrafter"/>
</dbReference>
<dbReference type="EMBL" id="CP041405">
    <property type="protein sequence ID" value="QDM46423.1"/>
    <property type="molecule type" value="Genomic_DNA"/>
</dbReference>
<comment type="similarity">
    <text evidence="2">In the central section; belongs to the CRISPR-associated helicase Cas3 family.</text>
</comment>
<dbReference type="PANTHER" id="PTHR47962">
    <property type="entry name" value="ATP-DEPENDENT HELICASE LHR-RELATED-RELATED"/>
    <property type="match status" value="1"/>
</dbReference>
<dbReference type="SUPFAM" id="SSF109604">
    <property type="entry name" value="HD-domain/PDEase-like"/>
    <property type="match status" value="1"/>
</dbReference>
<evidence type="ECO:0000256" key="4">
    <source>
        <dbReference type="ARBA" id="ARBA00022723"/>
    </source>
</evidence>
<dbReference type="InterPro" id="IPR006674">
    <property type="entry name" value="HD_domain"/>
</dbReference>
<evidence type="ECO:0000256" key="5">
    <source>
        <dbReference type="ARBA" id="ARBA00022741"/>
    </source>
</evidence>
<keyword evidence="7" id="KW-0347">Helicase</keyword>
<dbReference type="GO" id="GO:0004518">
    <property type="term" value="F:nuclease activity"/>
    <property type="evidence" value="ECO:0007669"/>
    <property type="project" value="UniProtKB-KW"/>
</dbReference>
<evidence type="ECO:0000259" key="11">
    <source>
        <dbReference type="PROSITE" id="PS51643"/>
    </source>
</evidence>
<evidence type="ECO:0000256" key="6">
    <source>
        <dbReference type="ARBA" id="ARBA00022801"/>
    </source>
</evidence>
<keyword evidence="4" id="KW-0479">Metal-binding</keyword>
<dbReference type="NCBIfam" id="TIGR01587">
    <property type="entry name" value="cas3_core"/>
    <property type="match status" value="1"/>
</dbReference>
<dbReference type="GO" id="GO:0046872">
    <property type="term" value="F:metal ion binding"/>
    <property type="evidence" value="ECO:0007669"/>
    <property type="project" value="UniProtKB-KW"/>
</dbReference>
<dbReference type="EMBL" id="JAMDMM010000017">
    <property type="protein sequence ID" value="MCY9607126.1"/>
    <property type="molecule type" value="Genomic_DNA"/>
</dbReference>
<feature type="domain" description="Helicase ATP-binding" evidence="10">
    <location>
        <begin position="261"/>
        <end position="455"/>
    </location>
</feature>
<dbReference type="InterPro" id="IPR038257">
    <property type="entry name" value="CRISPR-assoc_Cas3_HD_sf"/>
</dbReference>
<organism evidence="13 14">
    <name type="scientific">Paenibacillus thiaminolyticus</name>
    <name type="common">Bacillus thiaminolyticus</name>
    <dbReference type="NCBI Taxonomy" id="49283"/>
    <lineage>
        <taxon>Bacteria</taxon>
        <taxon>Bacillati</taxon>
        <taxon>Bacillota</taxon>
        <taxon>Bacilli</taxon>
        <taxon>Bacillales</taxon>
        <taxon>Paenibacillaceae</taxon>
        <taxon>Paenibacillus</taxon>
    </lineage>
</organism>
<dbReference type="Pfam" id="PF22590">
    <property type="entry name" value="Cas3-like_C_2"/>
    <property type="match status" value="1"/>
</dbReference>
<feature type="domain" description="HD Cas3-type" evidence="11">
    <location>
        <begin position="10"/>
        <end position="203"/>
    </location>
</feature>
<dbReference type="PANTHER" id="PTHR47962:SF5">
    <property type="entry name" value="ATP-DEPENDENT HELICASE LHR-RELATED"/>
    <property type="match status" value="1"/>
</dbReference>
<evidence type="ECO:0000313" key="15">
    <source>
        <dbReference type="Proteomes" id="UP001209276"/>
    </source>
</evidence>
<dbReference type="InterPro" id="IPR014001">
    <property type="entry name" value="Helicase_ATP-bd"/>
</dbReference>
<dbReference type="PROSITE" id="PS51192">
    <property type="entry name" value="HELICASE_ATP_BIND_1"/>
    <property type="match status" value="1"/>
</dbReference>
<dbReference type="InterPro" id="IPR006474">
    <property type="entry name" value="Helicase_Cas3_CRISPR-ass_core"/>
</dbReference>
<protein>
    <submittedName>
        <fullName evidence="13">CRISPR-associated helicase/endonuclease Cas3</fullName>
    </submittedName>
</protein>
<dbReference type="InterPro" id="IPR052511">
    <property type="entry name" value="ATP-dep_Helicase"/>
</dbReference>
<evidence type="ECO:0000256" key="9">
    <source>
        <dbReference type="ARBA" id="ARBA00023118"/>
    </source>
</evidence>
<dbReference type="SMART" id="SM00487">
    <property type="entry name" value="DEXDc"/>
    <property type="match status" value="1"/>
</dbReference>
<keyword evidence="5" id="KW-0547">Nucleotide-binding</keyword>
<comment type="similarity">
    <text evidence="1">In the N-terminal section; belongs to the CRISPR-associated nuclease Cas3-HD family.</text>
</comment>
<keyword evidence="15" id="KW-1185">Reference proteome</keyword>
<dbReference type="GO" id="GO:0003677">
    <property type="term" value="F:DNA binding"/>
    <property type="evidence" value="ECO:0007669"/>
    <property type="project" value="TreeGrafter"/>
</dbReference>
<accession>A0AAP9DXU8</accession>
<dbReference type="Proteomes" id="UP001209276">
    <property type="component" value="Unassembled WGS sequence"/>
</dbReference>
<dbReference type="RefSeq" id="WP_087442035.1">
    <property type="nucleotide sequence ID" value="NZ_CABMNB010000023.1"/>
</dbReference>
<gene>
    <name evidence="13" type="ORF">FLT43_25455</name>
    <name evidence="12" type="ORF">M5W83_08185</name>
</gene>
<dbReference type="Gene3D" id="1.10.3210.30">
    <property type="match status" value="1"/>
</dbReference>
<proteinExistence type="inferred from homology"/>
<dbReference type="InterPro" id="IPR011545">
    <property type="entry name" value="DEAD/DEAH_box_helicase_dom"/>
</dbReference>
<evidence type="ECO:0000259" key="10">
    <source>
        <dbReference type="PROSITE" id="PS51192"/>
    </source>
</evidence>
<dbReference type="Proteomes" id="UP000315377">
    <property type="component" value="Chromosome"/>
</dbReference>
<dbReference type="GeneID" id="76999308"/>
<evidence type="ECO:0000256" key="7">
    <source>
        <dbReference type="ARBA" id="ARBA00022806"/>
    </source>
</evidence>
<keyword evidence="6" id="KW-0378">Hydrolase</keyword>
<evidence type="ECO:0000313" key="14">
    <source>
        <dbReference type="Proteomes" id="UP000315377"/>
    </source>
</evidence>
<dbReference type="GO" id="GO:0005524">
    <property type="term" value="F:ATP binding"/>
    <property type="evidence" value="ECO:0007669"/>
    <property type="project" value="UniProtKB-KW"/>
</dbReference>
<reference evidence="13 14" key="1">
    <citation type="submission" date="2019-07" db="EMBL/GenBank/DDBJ databases">
        <title>Paenibacillus thiaminolyticus NRRL B-4156.</title>
        <authorList>
            <person name="Hehnly C."/>
            <person name="Zhang L."/>
        </authorList>
    </citation>
    <scope>NUCLEOTIDE SEQUENCE [LARGE SCALE GENOMIC DNA]</scope>
    <source>
        <strain evidence="13 14">NRRL B-4156</strain>
    </source>
</reference>
<dbReference type="Pfam" id="PF01966">
    <property type="entry name" value="HD"/>
    <property type="match status" value="1"/>
</dbReference>
<dbReference type="Pfam" id="PF00270">
    <property type="entry name" value="DEAD"/>
    <property type="match status" value="1"/>
</dbReference>
<evidence type="ECO:0000313" key="12">
    <source>
        <dbReference type="EMBL" id="MCY9607126.1"/>
    </source>
</evidence>
<dbReference type="CDD" id="cd17930">
    <property type="entry name" value="DEXHc_cas3"/>
    <property type="match status" value="1"/>
</dbReference>
<dbReference type="SUPFAM" id="SSF52540">
    <property type="entry name" value="P-loop containing nucleoside triphosphate hydrolases"/>
    <property type="match status" value="1"/>
</dbReference>
<dbReference type="GO" id="GO:0051607">
    <property type="term" value="P:defense response to virus"/>
    <property type="evidence" value="ECO:0007669"/>
    <property type="project" value="UniProtKB-KW"/>
</dbReference>
<evidence type="ECO:0000256" key="1">
    <source>
        <dbReference type="ARBA" id="ARBA00006847"/>
    </source>
</evidence>
<keyword evidence="9" id="KW-0051">Antiviral defense</keyword>
<evidence type="ECO:0000256" key="8">
    <source>
        <dbReference type="ARBA" id="ARBA00022840"/>
    </source>
</evidence>
<dbReference type="InterPro" id="IPR054712">
    <property type="entry name" value="Cas3-like_dom"/>
</dbReference>
<dbReference type="NCBIfam" id="TIGR01596">
    <property type="entry name" value="cas3_HD"/>
    <property type="match status" value="1"/>
</dbReference>
<keyword evidence="8" id="KW-0067">ATP-binding</keyword>